<organism evidence="1 2">
    <name type="scientific">Necator americanus</name>
    <name type="common">Human hookworm</name>
    <dbReference type="NCBI Taxonomy" id="51031"/>
    <lineage>
        <taxon>Eukaryota</taxon>
        <taxon>Metazoa</taxon>
        <taxon>Ecdysozoa</taxon>
        <taxon>Nematoda</taxon>
        <taxon>Chromadorea</taxon>
        <taxon>Rhabditida</taxon>
        <taxon>Rhabditina</taxon>
        <taxon>Rhabditomorpha</taxon>
        <taxon>Strongyloidea</taxon>
        <taxon>Ancylostomatidae</taxon>
        <taxon>Bunostominae</taxon>
        <taxon>Necator</taxon>
    </lineage>
</organism>
<dbReference type="AlphaFoldDB" id="W2TBK4"/>
<dbReference type="EMBL" id="KI659575">
    <property type="protein sequence ID" value="ETN79223.1"/>
    <property type="molecule type" value="Genomic_DNA"/>
</dbReference>
<sequence length="130" mass="14660">MHALGEGGSNEAAVTQQDLASNASESCVLCVCSRCDMPIRERFVNRFVSYGLFEMLCMQRSPDLNVFHERGFAFLQGSFLQKLLPVRTSSPYFACRIDERLVADVLGRSAHDVVMASFRIQQYGKHQVYT</sequence>
<gene>
    <name evidence="1" type="ORF">NECAME_02649</name>
</gene>
<evidence type="ECO:0000313" key="2">
    <source>
        <dbReference type="Proteomes" id="UP000053676"/>
    </source>
</evidence>
<dbReference type="OrthoDB" id="10068367at2759"/>
<protein>
    <submittedName>
        <fullName evidence="1">Uncharacterized protein</fullName>
    </submittedName>
</protein>
<accession>W2TBK4</accession>
<reference evidence="2" key="1">
    <citation type="journal article" date="2014" name="Nat. Genet.">
        <title>Genome of the human hookworm Necator americanus.</title>
        <authorList>
            <person name="Tang Y.T."/>
            <person name="Gao X."/>
            <person name="Rosa B.A."/>
            <person name="Abubucker S."/>
            <person name="Hallsworth-Pepin K."/>
            <person name="Martin J."/>
            <person name="Tyagi R."/>
            <person name="Heizer E."/>
            <person name="Zhang X."/>
            <person name="Bhonagiri-Palsikar V."/>
            <person name="Minx P."/>
            <person name="Warren W.C."/>
            <person name="Wang Q."/>
            <person name="Zhan B."/>
            <person name="Hotez P.J."/>
            <person name="Sternberg P.W."/>
            <person name="Dougall A."/>
            <person name="Gaze S.T."/>
            <person name="Mulvenna J."/>
            <person name="Sotillo J."/>
            <person name="Ranganathan S."/>
            <person name="Rabelo E.M."/>
            <person name="Wilson R.K."/>
            <person name="Felgner P.L."/>
            <person name="Bethony J."/>
            <person name="Hawdon J.M."/>
            <person name="Gasser R.B."/>
            <person name="Loukas A."/>
            <person name="Mitreva M."/>
        </authorList>
    </citation>
    <scope>NUCLEOTIDE SEQUENCE [LARGE SCALE GENOMIC DNA]</scope>
</reference>
<proteinExistence type="predicted"/>
<keyword evidence="2" id="KW-1185">Reference proteome</keyword>
<name>W2TBK4_NECAM</name>
<dbReference type="STRING" id="51031.W2TBK4"/>
<dbReference type="KEGG" id="nai:NECAME_02649"/>
<evidence type="ECO:0000313" key="1">
    <source>
        <dbReference type="EMBL" id="ETN79223.1"/>
    </source>
</evidence>
<dbReference type="Proteomes" id="UP000053676">
    <property type="component" value="Unassembled WGS sequence"/>
</dbReference>